<proteinExistence type="predicted"/>
<dbReference type="EMBL" id="CP003614">
    <property type="protein sequence ID" value="AFZ09628.1"/>
    <property type="molecule type" value="Genomic_DNA"/>
</dbReference>
<dbReference type="Pfam" id="PF08443">
    <property type="entry name" value="RimK"/>
    <property type="match status" value="1"/>
</dbReference>
<evidence type="ECO:0000256" key="1">
    <source>
        <dbReference type="PROSITE-ProRule" id="PRU00409"/>
    </source>
</evidence>
<dbReference type="KEGG" id="oni:Osc7112_5392"/>
<dbReference type="Gene3D" id="3.30.470.20">
    <property type="entry name" value="ATP-grasp fold, B domain"/>
    <property type="match status" value="1"/>
</dbReference>
<accession>K9VNG0</accession>
<dbReference type="STRING" id="179408.Osc7112_5392"/>
<dbReference type="Pfam" id="PF21068">
    <property type="entry name" value="ATPgraspMvdD"/>
    <property type="match status" value="1"/>
</dbReference>
<dbReference type="GO" id="GO:0018169">
    <property type="term" value="F:ribosomal S6-glutamic acid ligase activity"/>
    <property type="evidence" value="ECO:0007669"/>
    <property type="project" value="TreeGrafter"/>
</dbReference>
<reference evidence="3 4" key="1">
    <citation type="submission" date="2012-05" db="EMBL/GenBank/DDBJ databases">
        <title>Finished chromosome of genome of Oscillatoria sp. PCC 7112.</title>
        <authorList>
            <consortium name="US DOE Joint Genome Institute"/>
            <person name="Gugger M."/>
            <person name="Coursin T."/>
            <person name="Rippka R."/>
            <person name="Tandeau De Marsac N."/>
            <person name="Huntemann M."/>
            <person name="Wei C.-L."/>
            <person name="Han J."/>
            <person name="Detter J.C."/>
            <person name="Han C."/>
            <person name="Tapia R."/>
            <person name="Davenport K."/>
            <person name="Daligault H."/>
            <person name="Erkkila T."/>
            <person name="Gu W."/>
            <person name="Munk A.C.C."/>
            <person name="Teshima H."/>
            <person name="Xu Y."/>
            <person name="Chain P."/>
            <person name="Chen A."/>
            <person name="Krypides N."/>
            <person name="Mavromatis K."/>
            <person name="Markowitz V."/>
            <person name="Szeto E."/>
            <person name="Ivanova N."/>
            <person name="Mikhailova N."/>
            <person name="Ovchinnikova G."/>
            <person name="Pagani I."/>
            <person name="Pati A."/>
            <person name="Goodwin L."/>
            <person name="Peters L."/>
            <person name="Pitluck S."/>
            <person name="Woyke T."/>
            <person name="Kerfeld C."/>
        </authorList>
    </citation>
    <scope>NUCLEOTIDE SEQUENCE [LARGE SCALE GENOMIC DNA]</scope>
    <source>
        <strain evidence="3 4">PCC 7112</strain>
    </source>
</reference>
<dbReference type="GO" id="GO:0005737">
    <property type="term" value="C:cytoplasm"/>
    <property type="evidence" value="ECO:0007669"/>
    <property type="project" value="TreeGrafter"/>
</dbReference>
<dbReference type="GO" id="GO:0005524">
    <property type="term" value="F:ATP binding"/>
    <property type="evidence" value="ECO:0007669"/>
    <property type="project" value="UniProtKB-UniRule"/>
</dbReference>
<dbReference type="PANTHER" id="PTHR21621">
    <property type="entry name" value="RIBOSOMAL PROTEIN S6 MODIFICATION PROTEIN"/>
    <property type="match status" value="1"/>
</dbReference>
<dbReference type="eggNOG" id="COG0189">
    <property type="taxonomic scope" value="Bacteria"/>
</dbReference>
<gene>
    <name evidence="3" type="ORF">Osc7112_5392</name>
</gene>
<organism evidence="3 4">
    <name type="scientific">Phormidium nigroviride PCC 7112</name>
    <dbReference type="NCBI Taxonomy" id="179408"/>
    <lineage>
        <taxon>Bacteria</taxon>
        <taxon>Bacillati</taxon>
        <taxon>Cyanobacteriota</taxon>
        <taxon>Cyanophyceae</taxon>
        <taxon>Oscillatoriophycideae</taxon>
        <taxon>Oscillatoriales</taxon>
        <taxon>Oscillatoriaceae</taxon>
        <taxon>Phormidium</taxon>
    </lineage>
</organism>
<keyword evidence="1" id="KW-0067">ATP-binding</keyword>
<dbReference type="PROSITE" id="PS50975">
    <property type="entry name" value="ATP_GRASP"/>
    <property type="match status" value="1"/>
</dbReference>
<evidence type="ECO:0000313" key="4">
    <source>
        <dbReference type="Proteomes" id="UP000010478"/>
    </source>
</evidence>
<dbReference type="SUPFAM" id="SSF56059">
    <property type="entry name" value="Glutathione synthetase ATP-binding domain-like"/>
    <property type="match status" value="1"/>
</dbReference>
<dbReference type="GO" id="GO:0046872">
    <property type="term" value="F:metal ion binding"/>
    <property type="evidence" value="ECO:0007669"/>
    <property type="project" value="InterPro"/>
</dbReference>
<dbReference type="GO" id="GO:0009432">
    <property type="term" value="P:SOS response"/>
    <property type="evidence" value="ECO:0007669"/>
    <property type="project" value="TreeGrafter"/>
</dbReference>
<dbReference type="InterPro" id="IPR011761">
    <property type="entry name" value="ATP-grasp"/>
</dbReference>
<name>K9VNG0_9CYAN</name>
<feature type="domain" description="ATP-grasp" evidence="2">
    <location>
        <begin position="146"/>
        <end position="319"/>
    </location>
</feature>
<keyword evidence="1" id="KW-0547">Nucleotide-binding</keyword>
<dbReference type="InterPro" id="IPR013651">
    <property type="entry name" value="ATP-grasp_RimK-type"/>
</dbReference>
<dbReference type="Proteomes" id="UP000010478">
    <property type="component" value="Chromosome"/>
</dbReference>
<dbReference type="HOGENOM" id="CLU_055286_1_0_3"/>
<dbReference type="AlphaFoldDB" id="K9VNG0"/>
<dbReference type="PATRIC" id="fig|179408.3.peg.6734"/>
<sequence length="320" mass="36474" precursor="true">MRLFIFLLDFSTFLIFKFPMNILILGNDSDAHAAHIKDALTQAGAEVDYLDTYLFPRQLRLSWQPDTLVGCLTLPGGRQLNFQDIHSVFWRNFSGVGVPPLNDANQQQVALNDSMSTVRSLMQACRARWINSWQAYQFHKEKPLQLSLAKQIGVTIPATLISNNPEQVREFVEPHEKAIFKPVYGGAHAKLVTEAHLEPNRLDLALSISPVTIQEYIPGTNIRSYVIGESVYSAEIRSQAVDFREDLESELIPIDLPESVHQQCLAISKAFRLDWTAIDWRLKPTGEYVFLEANPSPMFRHFERQTGFPITQKLVNLLMY</sequence>
<dbReference type="PANTHER" id="PTHR21621:SF0">
    <property type="entry name" value="BETA-CITRYLGLUTAMATE SYNTHASE B-RELATED"/>
    <property type="match status" value="1"/>
</dbReference>
<dbReference type="InterPro" id="IPR048936">
    <property type="entry name" value="MvdD-like_ATPgrasp"/>
</dbReference>
<evidence type="ECO:0000313" key="3">
    <source>
        <dbReference type="EMBL" id="AFZ09628.1"/>
    </source>
</evidence>
<evidence type="ECO:0000259" key="2">
    <source>
        <dbReference type="PROSITE" id="PS50975"/>
    </source>
</evidence>
<keyword evidence="4" id="KW-1185">Reference proteome</keyword>
<protein>
    <submittedName>
        <fullName evidence="3">RimK domain protein ATP-grasp</fullName>
    </submittedName>
</protein>